<accession>A0A4R5DU52</accession>
<dbReference type="SUPFAM" id="SSF48208">
    <property type="entry name" value="Six-hairpin glycosidases"/>
    <property type="match status" value="1"/>
</dbReference>
<dbReference type="InParanoid" id="A0A4R5DU52"/>
<proteinExistence type="predicted"/>
<organism evidence="1 2">
    <name type="scientific">Jiangella asiatica</name>
    <dbReference type="NCBI Taxonomy" id="2530372"/>
    <lineage>
        <taxon>Bacteria</taxon>
        <taxon>Bacillati</taxon>
        <taxon>Actinomycetota</taxon>
        <taxon>Actinomycetes</taxon>
        <taxon>Jiangellales</taxon>
        <taxon>Jiangellaceae</taxon>
        <taxon>Jiangella</taxon>
    </lineage>
</organism>
<keyword evidence="2" id="KW-1185">Reference proteome</keyword>
<dbReference type="GO" id="GO:0005975">
    <property type="term" value="P:carbohydrate metabolic process"/>
    <property type="evidence" value="ECO:0007669"/>
    <property type="project" value="InterPro"/>
</dbReference>
<protein>
    <recommendedName>
        <fullName evidence="3">Glycoside hydrolase family 127 protein</fullName>
    </recommendedName>
</protein>
<dbReference type="RefSeq" id="WP_131889939.1">
    <property type="nucleotide sequence ID" value="NZ_SMKZ01000001.1"/>
</dbReference>
<evidence type="ECO:0000313" key="1">
    <source>
        <dbReference type="EMBL" id="TDE15840.1"/>
    </source>
</evidence>
<dbReference type="OrthoDB" id="9757939at2"/>
<dbReference type="Proteomes" id="UP000294739">
    <property type="component" value="Unassembled WGS sequence"/>
</dbReference>
<dbReference type="EMBL" id="SMKZ01000001">
    <property type="protein sequence ID" value="TDE15840.1"/>
    <property type="molecule type" value="Genomic_DNA"/>
</dbReference>
<gene>
    <name evidence="1" type="ORF">E1269_00645</name>
</gene>
<evidence type="ECO:0000313" key="2">
    <source>
        <dbReference type="Proteomes" id="UP000294739"/>
    </source>
</evidence>
<name>A0A4R5DU52_9ACTN</name>
<evidence type="ECO:0008006" key="3">
    <source>
        <dbReference type="Google" id="ProtNLM"/>
    </source>
</evidence>
<comment type="caution">
    <text evidence="1">The sequence shown here is derived from an EMBL/GenBank/DDBJ whole genome shotgun (WGS) entry which is preliminary data.</text>
</comment>
<dbReference type="AlphaFoldDB" id="A0A4R5DU52"/>
<dbReference type="InterPro" id="IPR008928">
    <property type="entry name" value="6-hairpin_glycosidase_sf"/>
</dbReference>
<reference evidence="1 2" key="1">
    <citation type="submission" date="2019-03" db="EMBL/GenBank/DDBJ databases">
        <title>Draft genome sequences of novel Actinobacteria.</title>
        <authorList>
            <person name="Sahin N."/>
            <person name="Ay H."/>
            <person name="Saygin H."/>
        </authorList>
    </citation>
    <scope>NUCLEOTIDE SEQUENCE [LARGE SCALE GENOMIC DNA]</scope>
    <source>
        <strain evidence="1 2">5K138</strain>
    </source>
</reference>
<sequence length="576" mass="61099">MTLAPGPVSTHLGGPLSEHVAAAAAQLARSTPYSVELVTQDVVWAAGSSRLFQDYRGDLSGRYLDAVDAALAMGLAVDRDKAAAVLAAVLGAQQPDGLFGPPALSTQVDQGSAWGHGRLLDGLLSARSWAPDRLTGTLEHATAQLAVAIAARTTAWGRWVGAAGRQKFRLDPFSVVLPLARYAAAAGSEPAADAALDAALALAEALPEDVERAHMHGYLLALRGQVEVGRLTGADHLVQDALARVEVVADRYQLPHGGVPESVSLPWDVNTEGCGIADWVMLNLRLHELTGEEALLDRAVVAAVNALLHTQRASGHFGCETLSGESGVLVSDYAPEAWWCCTFHGLRALHHLAERAVTVDDDAVRLHVPIATTRHDDDGATVVEVTGDYPYDDVVTVTAGRALRAGGLWLRVPPTASVAELRVDGEPVRADAAGGWVRLPAPPPGSRVTLRLRQHEWFSVAGTPMVPPFANTTLPAPDLSDRPVAVFRGPLLLAAGAADNDTEDVLRGRFLVHPREQPALARDDDGRELATVSGHDSFHASLRLAPLAGADRARNDRAVRAWFGGLRYERPGLHGH</sequence>